<proteinExistence type="predicted"/>
<sequence length="125" mass="14271">MKQEVHRFELSINSTISEVYGHFTKANSDQSLDRMFEGLQKKLRKITCSVRERECTLINVYIAYGRRQEDFDGKGKTCKSFPTRRIESIMNTHSNLSPEDLLGEALRSLEHCSGTLTLSKLAPDS</sequence>
<comment type="caution">
    <text evidence="1">The sequence shown here is derived from an EMBL/GenBank/DDBJ whole genome shotgun (WGS) entry which is preliminary data.</text>
</comment>
<evidence type="ECO:0000313" key="1">
    <source>
        <dbReference type="EMBL" id="MEZ8056314.1"/>
    </source>
</evidence>
<name>A0ABV4KYE1_9VIBR</name>
<reference evidence="1 2" key="1">
    <citation type="submission" date="2024-06" db="EMBL/GenBank/DDBJ databases">
        <authorList>
            <person name="Steensen K."/>
            <person name="Seneca J."/>
            <person name="Bartlau N."/>
            <person name="Yu A.X."/>
            <person name="Polz M.F."/>
        </authorList>
    </citation>
    <scope>NUCLEOTIDE SEQUENCE [LARGE SCALE GENOMIC DNA]</scope>
    <source>
        <strain evidence="1 2">1F9</strain>
    </source>
</reference>
<dbReference type="Proteomes" id="UP001569175">
    <property type="component" value="Unassembled WGS sequence"/>
</dbReference>
<organism evidence="1 2">
    <name type="scientific">Vibrio atlanticus</name>
    <dbReference type="NCBI Taxonomy" id="693153"/>
    <lineage>
        <taxon>Bacteria</taxon>
        <taxon>Pseudomonadati</taxon>
        <taxon>Pseudomonadota</taxon>
        <taxon>Gammaproteobacteria</taxon>
        <taxon>Vibrionales</taxon>
        <taxon>Vibrionaceae</taxon>
        <taxon>Vibrio</taxon>
    </lineage>
</organism>
<keyword evidence="2" id="KW-1185">Reference proteome</keyword>
<gene>
    <name evidence="1" type="ORF">ACED57_24855</name>
</gene>
<accession>A0ABV4KYE1</accession>
<protein>
    <submittedName>
        <fullName evidence="1">Uncharacterized protein</fullName>
    </submittedName>
</protein>
<dbReference type="RefSeq" id="WP_371708731.1">
    <property type="nucleotide sequence ID" value="NZ_JBGOOL010000180.1"/>
</dbReference>
<evidence type="ECO:0000313" key="2">
    <source>
        <dbReference type="Proteomes" id="UP001569175"/>
    </source>
</evidence>
<dbReference type="EMBL" id="JBGOOL010000180">
    <property type="protein sequence ID" value="MEZ8056314.1"/>
    <property type="molecule type" value="Genomic_DNA"/>
</dbReference>